<dbReference type="InterPro" id="IPR000914">
    <property type="entry name" value="SBP_5_dom"/>
</dbReference>
<dbReference type="AlphaFoldDB" id="A0A017HMG0"/>
<dbReference type="InterPro" id="IPR006311">
    <property type="entry name" value="TAT_signal"/>
</dbReference>
<comment type="caution">
    <text evidence="4">The sequence shown here is derived from an EMBL/GenBank/DDBJ whole genome shotgun (WGS) entry which is preliminary data.</text>
</comment>
<dbReference type="PROSITE" id="PS01040">
    <property type="entry name" value="SBP_BACTERIAL_5"/>
    <property type="match status" value="1"/>
</dbReference>
<dbReference type="GO" id="GO:1904680">
    <property type="term" value="F:peptide transmembrane transporter activity"/>
    <property type="evidence" value="ECO:0007669"/>
    <property type="project" value="TreeGrafter"/>
</dbReference>
<comment type="similarity">
    <text evidence="2">Belongs to the bacterial solute-binding protein 5 family.</text>
</comment>
<dbReference type="InterPro" id="IPR023765">
    <property type="entry name" value="SBP_5_CS"/>
</dbReference>
<name>A0A017HMG0_9RHOB</name>
<accession>A0A017HMG0</accession>
<dbReference type="Pfam" id="PF00496">
    <property type="entry name" value="SBP_bac_5"/>
    <property type="match status" value="1"/>
</dbReference>
<feature type="domain" description="Solute-binding protein family 5" evidence="3">
    <location>
        <begin position="90"/>
        <end position="331"/>
    </location>
</feature>
<dbReference type="PANTHER" id="PTHR30290">
    <property type="entry name" value="PERIPLASMIC BINDING COMPONENT OF ABC TRANSPORTER"/>
    <property type="match status" value="1"/>
</dbReference>
<dbReference type="OrthoDB" id="9803988at2"/>
<dbReference type="HOGENOM" id="CLU_622382_0_0_5"/>
<evidence type="ECO:0000256" key="2">
    <source>
        <dbReference type="ARBA" id="ARBA00005695"/>
    </source>
</evidence>
<gene>
    <name evidence="4" type="ORF">Rumeso_03070</name>
</gene>
<dbReference type="RefSeq" id="WP_051521358.1">
    <property type="nucleotide sequence ID" value="NZ_KK088583.1"/>
</dbReference>
<dbReference type="STRING" id="442562.Rumeso_03070"/>
<reference evidence="4 5" key="1">
    <citation type="submission" date="2013-02" db="EMBL/GenBank/DDBJ databases">
        <authorList>
            <person name="Fiebig A."/>
            <person name="Goeker M."/>
            <person name="Klenk H.-P.P."/>
        </authorList>
    </citation>
    <scope>NUCLEOTIDE SEQUENCE [LARGE SCALE GENOMIC DNA]</scope>
    <source>
        <strain evidence="4 5">DSM 19309</strain>
    </source>
</reference>
<dbReference type="GO" id="GO:0015833">
    <property type="term" value="P:peptide transport"/>
    <property type="evidence" value="ECO:0007669"/>
    <property type="project" value="TreeGrafter"/>
</dbReference>
<sequence>MSLLRRRPAPPLRRLDSRVSRRGLLGAGVLAGVLAASGVPLQARTRGGTLRLGLARPLPFDGDWTHAPAILAQGAVYDALTEIGPTGDLSGELAQSWEAAPGAKVWHLALRRDAPFHDGTPLTSQDVLASLARHRTGPASWVLNRIERIEAQGPHALLIQLHDGDPDFPFLLADPRLVIGPEGTFDGTGTGLYRLAEHQPPGRLRLDRVAEHWKDGRAGWFDAVEAVPLPDPRDRLDALLAGEVDVVDPLPPDLLAQAEGLAAAAAQGNRQLHARLPEGADASLASLLSRALDRDAIASAWAGTPAADHPLGPLHPALAALPVPAFDPEAAALVPAPLLTAWEGRPTEDATFAHALAGPWSSLRDHPALLPHLAAARATEGPERQAHYEAAQAICAEAAVVAVVAHIPAVTLHSPALAHGPVSGAAPLDGARLPERWWFA</sequence>
<organism evidence="4 5">
    <name type="scientific">Rubellimicrobium mesophilum DSM 19309</name>
    <dbReference type="NCBI Taxonomy" id="442562"/>
    <lineage>
        <taxon>Bacteria</taxon>
        <taxon>Pseudomonadati</taxon>
        <taxon>Pseudomonadota</taxon>
        <taxon>Alphaproteobacteria</taxon>
        <taxon>Rhodobacterales</taxon>
        <taxon>Roseobacteraceae</taxon>
        <taxon>Rubellimicrobium</taxon>
    </lineage>
</organism>
<evidence type="ECO:0000256" key="1">
    <source>
        <dbReference type="ARBA" id="ARBA00004418"/>
    </source>
</evidence>
<dbReference type="Gene3D" id="3.40.190.10">
    <property type="entry name" value="Periplasmic binding protein-like II"/>
    <property type="match status" value="1"/>
</dbReference>
<dbReference type="InterPro" id="IPR039424">
    <property type="entry name" value="SBP_5"/>
</dbReference>
<dbReference type="Proteomes" id="UP000019666">
    <property type="component" value="Unassembled WGS sequence"/>
</dbReference>
<proteinExistence type="inferred from homology"/>
<dbReference type="PROSITE" id="PS51318">
    <property type="entry name" value="TAT"/>
    <property type="match status" value="1"/>
</dbReference>
<comment type="subcellular location">
    <subcellularLocation>
        <location evidence="1">Periplasm</location>
    </subcellularLocation>
</comment>
<evidence type="ECO:0000313" key="5">
    <source>
        <dbReference type="Proteomes" id="UP000019666"/>
    </source>
</evidence>
<dbReference type="SUPFAM" id="SSF53850">
    <property type="entry name" value="Periplasmic binding protein-like II"/>
    <property type="match status" value="1"/>
</dbReference>
<keyword evidence="5" id="KW-1185">Reference proteome</keyword>
<dbReference type="Gene3D" id="3.10.105.10">
    <property type="entry name" value="Dipeptide-binding Protein, Domain 3"/>
    <property type="match status" value="1"/>
</dbReference>
<protein>
    <submittedName>
        <fullName evidence="4">ABC transporter, substrate-binding protein</fullName>
    </submittedName>
</protein>
<evidence type="ECO:0000313" key="4">
    <source>
        <dbReference type="EMBL" id="EYD75358.1"/>
    </source>
</evidence>
<evidence type="ECO:0000259" key="3">
    <source>
        <dbReference type="Pfam" id="PF00496"/>
    </source>
</evidence>
<dbReference type="EMBL" id="AOSK01000084">
    <property type="protein sequence ID" value="EYD75358.1"/>
    <property type="molecule type" value="Genomic_DNA"/>
</dbReference>